<feature type="compositionally biased region" description="Gly residues" evidence="1">
    <location>
        <begin position="25"/>
        <end position="35"/>
    </location>
</feature>
<feature type="region of interest" description="Disordered" evidence="1">
    <location>
        <begin position="62"/>
        <end position="119"/>
    </location>
</feature>
<feature type="compositionally biased region" description="Low complexity" evidence="1">
    <location>
        <begin position="93"/>
        <end position="106"/>
    </location>
</feature>
<reference evidence="2" key="1">
    <citation type="submission" date="2018-08" db="EMBL/GenBank/DDBJ databases">
        <title>Oryza glaberrima genomic DNA, chromosome 11, BAC clone:Ogla0116K10.</title>
        <authorList>
            <person name="Wu J."/>
            <person name="Kanamori H."/>
        </authorList>
    </citation>
    <scope>NUCLEOTIDE SEQUENCE</scope>
    <source>
        <strain evidence="2">IRGC104038</strain>
    </source>
</reference>
<accession>A0A679BDB7</accession>
<organism evidence="2">
    <name type="scientific">Oryza glaberrima</name>
    <name type="common">African rice</name>
    <dbReference type="NCBI Taxonomy" id="4538"/>
    <lineage>
        <taxon>Eukaryota</taxon>
        <taxon>Viridiplantae</taxon>
        <taxon>Streptophyta</taxon>
        <taxon>Embryophyta</taxon>
        <taxon>Tracheophyta</taxon>
        <taxon>Spermatophyta</taxon>
        <taxon>Magnoliopsida</taxon>
        <taxon>Liliopsida</taxon>
        <taxon>Poales</taxon>
        <taxon>Poaceae</taxon>
        <taxon>BOP clade</taxon>
        <taxon>Oryzoideae</taxon>
        <taxon>Oryzeae</taxon>
        <taxon>Oryzinae</taxon>
        <taxon>Oryza</taxon>
    </lineage>
</organism>
<evidence type="ECO:0000313" key="2">
    <source>
        <dbReference type="EMBL" id="BBF89508.1"/>
    </source>
</evidence>
<proteinExistence type="predicted"/>
<dbReference type="EMBL" id="AP018861">
    <property type="protein sequence ID" value="BBF89508.1"/>
    <property type="molecule type" value="Genomic_DNA"/>
</dbReference>
<gene>
    <name evidence="2" type="primary">Ogla0116K10.48</name>
</gene>
<feature type="region of interest" description="Disordered" evidence="1">
    <location>
        <begin position="1"/>
        <end position="45"/>
    </location>
</feature>
<feature type="compositionally biased region" description="Basic and acidic residues" evidence="1">
    <location>
        <begin position="1"/>
        <end position="23"/>
    </location>
</feature>
<sequence length="119" mass="12581">MHGAARRHEGGGAVERKRGEKRGMGGKNWRGGGGIYREEGEEGEGVAGLMATRWRRTELGAATRRVGDATAQRHDGAAARGSRRRRDGRAARRGAWCGSARGSARGTTATGERHAATAT</sequence>
<feature type="compositionally biased region" description="Basic and acidic residues" evidence="1">
    <location>
        <begin position="65"/>
        <end position="77"/>
    </location>
</feature>
<name>A0A679BDB7_ORYGL</name>
<protein>
    <submittedName>
        <fullName evidence="2">Uncharacterized protein</fullName>
    </submittedName>
</protein>
<evidence type="ECO:0000256" key="1">
    <source>
        <dbReference type="SAM" id="MobiDB-lite"/>
    </source>
</evidence>
<dbReference type="AlphaFoldDB" id="A0A679BDB7"/>